<keyword evidence="1" id="KW-1133">Transmembrane helix</keyword>
<name>A0A0B7HGK6_9FLAO</name>
<keyword evidence="3" id="KW-1185">Reference proteome</keyword>
<feature type="transmembrane region" description="Helical" evidence="1">
    <location>
        <begin position="80"/>
        <end position="102"/>
    </location>
</feature>
<feature type="transmembrane region" description="Helical" evidence="1">
    <location>
        <begin position="57"/>
        <end position="74"/>
    </location>
</feature>
<dbReference type="InterPro" id="IPR005240">
    <property type="entry name" value="DUF389"/>
</dbReference>
<dbReference type="PANTHER" id="PTHR20992:SF9">
    <property type="entry name" value="AT15442P-RELATED"/>
    <property type="match status" value="1"/>
</dbReference>
<dbReference type="eggNOG" id="COG1808">
    <property type="taxonomic scope" value="Bacteria"/>
</dbReference>
<dbReference type="Pfam" id="PF04087">
    <property type="entry name" value="DUF389"/>
    <property type="match status" value="1"/>
</dbReference>
<evidence type="ECO:0000313" key="3">
    <source>
        <dbReference type="Proteomes" id="UP000038055"/>
    </source>
</evidence>
<organism evidence="2 3">
    <name type="scientific">Capnocytophaga cynodegmi</name>
    <dbReference type="NCBI Taxonomy" id="28189"/>
    <lineage>
        <taxon>Bacteria</taxon>
        <taxon>Pseudomonadati</taxon>
        <taxon>Bacteroidota</taxon>
        <taxon>Flavobacteriia</taxon>
        <taxon>Flavobacteriales</taxon>
        <taxon>Flavobacteriaceae</taxon>
        <taxon>Capnocytophaga</taxon>
    </lineage>
</organism>
<feature type="transmembrane region" description="Helical" evidence="1">
    <location>
        <begin position="248"/>
        <end position="269"/>
    </location>
</feature>
<evidence type="ECO:0000313" key="2">
    <source>
        <dbReference type="EMBL" id="CEN37779.1"/>
    </source>
</evidence>
<proteinExistence type="predicted"/>
<dbReference type="AlphaFoldDB" id="A0A0B7HGK6"/>
<keyword evidence="1" id="KW-0812">Transmembrane</keyword>
<dbReference type="EMBL" id="CDOD01000034">
    <property type="protein sequence ID" value="CEN37779.1"/>
    <property type="molecule type" value="Genomic_DNA"/>
</dbReference>
<dbReference type="STRING" id="28189.CCYN74_40100"/>
<evidence type="ECO:0000256" key="1">
    <source>
        <dbReference type="SAM" id="Phobius"/>
    </source>
</evidence>
<sequence>MSEINNTNEKSILSENSKSIWEQIKEFLSELMNIRQDTDREATIESIKADISFKGHTSWILICSIVIASLGLNANSTAVIIGAMLISPLMGPILGMALSLAINDVDLLRRAVKNFGVMVVLSVTSAFVFFWLFPLRDTSSELLARTSPDIRDVLIAFFGGLALVIARAKRGTVASVIFGVAIATALMPPLCTVGFFLAVGNWKLALGALYLFLINTIFIGLATFLVLRFLRLPMVVYANSSKRKRISNIAYICATLVMIPAGYTFYQVWKVSQFKNNANTFIETSIEKSEIEGIRFLKDLSKVEYNDGKPYIELVFFGDTPISTEMRNLWNNQKDTYPYLKNAELHIVSDGKERDQSQYVQELYNTNKEQLISSQSKIKLLQDQVETLGKYNREASKFQQITKEIAVNYEDIASVSFANELKSNFKKIDTIPVFRIQWKKDSKKVDKKAETEKLKKWLSTRLDSKKVIVKQED</sequence>
<feature type="transmembrane region" description="Helical" evidence="1">
    <location>
        <begin position="204"/>
        <end position="227"/>
    </location>
</feature>
<evidence type="ECO:0008006" key="4">
    <source>
        <dbReference type="Google" id="ProtNLM"/>
    </source>
</evidence>
<protein>
    <recommendedName>
        <fullName evidence="4">DUF389 domain-containing protein</fullName>
    </recommendedName>
</protein>
<reference evidence="3" key="1">
    <citation type="submission" date="2015-01" db="EMBL/GenBank/DDBJ databases">
        <authorList>
            <person name="MANFREDI Pablo"/>
        </authorList>
    </citation>
    <scope>NUCLEOTIDE SEQUENCE [LARGE SCALE GENOMIC DNA]</scope>
    <source>
        <strain evidence="3">Ccyn2B</strain>
    </source>
</reference>
<feature type="transmembrane region" description="Helical" evidence="1">
    <location>
        <begin position="114"/>
        <end position="133"/>
    </location>
</feature>
<dbReference type="PANTHER" id="PTHR20992">
    <property type="entry name" value="AT15442P-RELATED"/>
    <property type="match status" value="1"/>
</dbReference>
<gene>
    <name evidence="2" type="ORF">CCYN2B_40204</name>
</gene>
<keyword evidence="1" id="KW-0472">Membrane</keyword>
<feature type="transmembrane region" description="Helical" evidence="1">
    <location>
        <begin position="153"/>
        <end position="169"/>
    </location>
</feature>
<dbReference type="Proteomes" id="UP000038055">
    <property type="component" value="Unassembled WGS sequence"/>
</dbReference>
<feature type="transmembrane region" description="Helical" evidence="1">
    <location>
        <begin position="176"/>
        <end position="198"/>
    </location>
</feature>
<dbReference type="RefSeq" id="WP_041993366.1">
    <property type="nucleotide sequence ID" value="NZ_CDOD01000034.1"/>
</dbReference>
<accession>A0A0B7HGK6</accession>